<dbReference type="STRING" id="215250.A0A316YL93"/>
<dbReference type="AlphaFoldDB" id="A0A316YL93"/>
<dbReference type="SUPFAM" id="SSF51905">
    <property type="entry name" value="FAD/NAD(P)-binding domain"/>
    <property type="match status" value="1"/>
</dbReference>
<accession>A0A316YL93</accession>
<evidence type="ECO:0000313" key="3">
    <source>
        <dbReference type="EMBL" id="PWN90330.1"/>
    </source>
</evidence>
<evidence type="ECO:0000256" key="2">
    <source>
        <dbReference type="ARBA" id="ARBA00023033"/>
    </source>
</evidence>
<dbReference type="OrthoDB" id="66881at2759"/>
<sequence length="489" mass="55431">MSAPASVDVDVLIIGAGIAGIDAAYRVQSETKLSYAVVEARNEIGGTWSLFKFSGVRSDIDMIQYGYSFRPWTKDKLIAEGWEIRQYIDDVATEKGIKDNIKFQRRVESASWSSAEKRWTVTLRRTDPSGGNHEPELMTSRFIFSCTGYYDDQKGYYPPIKGAQLFKGPLVRPQFWPDNLDYRGKKVVIIGSGATAATLLPSMSRGKDGASSVTLLQRSPSYYFALPSERPIVNVFRRWAPAWTDQLMRWWLSTIDFLFFLWCLMFPNAARRLIRFLTARQLPPHIPLDPHFDPKYTPWKERLCMVADGDFFQTLRSGKGHIATGVIDTFTPDGIQLVDGTFLEADVVVQATGLEVRILGGIDYKVDGETVETGKRWLYRGTMLSNVPNLINSNGYFFQAWTLGADISARSFTKLVRHMEKKGYSSATPIPPDGIEQITERFVTSGYIVRASGRFPKVSTKKPWKGRSHMLADWLDLHFANVEEDMRFE</sequence>
<evidence type="ECO:0000313" key="4">
    <source>
        <dbReference type="Proteomes" id="UP000245768"/>
    </source>
</evidence>
<gene>
    <name evidence="3" type="ORF">FA10DRAFT_266820</name>
</gene>
<dbReference type="InterPro" id="IPR051820">
    <property type="entry name" value="FAD-binding_MO"/>
</dbReference>
<dbReference type="GeneID" id="37043572"/>
<dbReference type="EMBL" id="KZ819636">
    <property type="protein sequence ID" value="PWN90330.1"/>
    <property type="molecule type" value="Genomic_DNA"/>
</dbReference>
<dbReference type="Gene3D" id="3.50.50.60">
    <property type="entry name" value="FAD/NAD(P)-binding domain"/>
    <property type="match status" value="2"/>
</dbReference>
<dbReference type="InterPro" id="IPR036188">
    <property type="entry name" value="FAD/NAD-bd_sf"/>
</dbReference>
<dbReference type="PANTHER" id="PTHR43872">
    <property type="entry name" value="MONOOXYGENASE, PUTATIVE (AFU_ORTHOLOGUE AFUA_8G02570)-RELATED"/>
    <property type="match status" value="1"/>
</dbReference>
<proteinExistence type="predicted"/>
<comment type="cofactor">
    <cofactor evidence="1">
        <name>FAD</name>
        <dbReference type="ChEBI" id="CHEBI:57692"/>
    </cofactor>
</comment>
<evidence type="ECO:0000256" key="1">
    <source>
        <dbReference type="ARBA" id="ARBA00001974"/>
    </source>
</evidence>
<keyword evidence="2 3" id="KW-0560">Oxidoreductase</keyword>
<dbReference type="Pfam" id="PF13450">
    <property type="entry name" value="NAD_binding_8"/>
    <property type="match status" value="1"/>
</dbReference>
<name>A0A316YL93_9BASI</name>
<dbReference type="RefSeq" id="XP_025377528.1">
    <property type="nucleotide sequence ID" value="XM_025521656.1"/>
</dbReference>
<dbReference type="Proteomes" id="UP000245768">
    <property type="component" value="Unassembled WGS sequence"/>
</dbReference>
<keyword evidence="2 3" id="KW-0503">Monooxygenase</keyword>
<protein>
    <submittedName>
        <fullName evidence="3">Monooxygenase, flavin-binding family protein</fullName>
    </submittedName>
</protein>
<keyword evidence="4" id="KW-1185">Reference proteome</keyword>
<dbReference type="GO" id="GO:0004497">
    <property type="term" value="F:monooxygenase activity"/>
    <property type="evidence" value="ECO:0007669"/>
    <property type="project" value="UniProtKB-KW"/>
</dbReference>
<dbReference type="InParanoid" id="A0A316YL93"/>
<reference evidence="3 4" key="1">
    <citation type="journal article" date="2018" name="Mol. Biol. Evol.">
        <title>Broad Genomic Sampling Reveals a Smut Pathogenic Ancestry of the Fungal Clade Ustilaginomycotina.</title>
        <authorList>
            <person name="Kijpornyongpan T."/>
            <person name="Mondo S.J."/>
            <person name="Barry K."/>
            <person name="Sandor L."/>
            <person name="Lee J."/>
            <person name="Lipzen A."/>
            <person name="Pangilinan J."/>
            <person name="LaButti K."/>
            <person name="Hainaut M."/>
            <person name="Henrissat B."/>
            <person name="Grigoriev I.V."/>
            <person name="Spatafora J.W."/>
            <person name="Aime M.C."/>
        </authorList>
    </citation>
    <scope>NUCLEOTIDE SEQUENCE [LARGE SCALE GENOMIC DNA]</scope>
    <source>
        <strain evidence="3 4">MCA 4198</strain>
    </source>
</reference>
<dbReference type="PANTHER" id="PTHR43872:SF1">
    <property type="entry name" value="MONOOXYGENASE, PUTATIVE (AFU_ORTHOLOGUE AFUA_8G02570)-RELATED"/>
    <property type="match status" value="1"/>
</dbReference>
<organism evidence="3 4">
    <name type="scientific">Acaromyces ingoldii</name>
    <dbReference type="NCBI Taxonomy" id="215250"/>
    <lineage>
        <taxon>Eukaryota</taxon>
        <taxon>Fungi</taxon>
        <taxon>Dikarya</taxon>
        <taxon>Basidiomycota</taxon>
        <taxon>Ustilaginomycotina</taxon>
        <taxon>Exobasidiomycetes</taxon>
        <taxon>Exobasidiales</taxon>
        <taxon>Cryptobasidiaceae</taxon>
        <taxon>Acaromyces</taxon>
    </lineage>
</organism>